<name>A0A9P9YAE3_9MUSC</name>
<feature type="non-terminal residue" evidence="2">
    <location>
        <position position="65"/>
    </location>
</feature>
<protein>
    <submittedName>
        <fullName evidence="2">Uncharacterized protein</fullName>
    </submittedName>
</protein>
<gene>
    <name evidence="2" type="ORF">M5D96_014232</name>
</gene>
<keyword evidence="3" id="KW-1185">Reference proteome</keyword>
<feature type="transmembrane region" description="Helical" evidence="1">
    <location>
        <begin position="20"/>
        <end position="44"/>
    </location>
</feature>
<sequence length="65" mass="7621">MLIFDYSRSSSARTGLRDCVPWSLLLQLFVMCPFFYIITGNLFFFNSVYHYCWGTCLFKLTEISG</sequence>
<evidence type="ECO:0000313" key="3">
    <source>
        <dbReference type="Proteomes" id="UP001059596"/>
    </source>
</evidence>
<keyword evidence="1" id="KW-1133">Transmembrane helix</keyword>
<dbReference type="AlphaFoldDB" id="A0A9P9YAE3"/>
<evidence type="ECO:0000313" key="2">
    <source>
        <dbReference type="EMBL" id="KAI8033015.1"/>
    </source>
</evidence>
<reference evidence="2" key="1">
    <citation type="journal article" date="2023" name="Genome Biol. Evol.">
        <title>Long-read-based Genome Assembly of Drosophila gunungcola Reveals Fewer Chemosensory Genes in Flower-breeding Species.</title>
        <authorList>
            <person name="Negi A."/>
            <person name="Liao B.Y."/>
            <person name="Yeh S.D."/>
        </authorList>
    </citation>
    <scope>NUCLEOTIDE SEQUENCE</scope>
    <source>
        <strain evidence="2">Sukarami</strain>
    </source>
</reference>
<keyword evidence="1" id="KW-0472">Membrane</keyword>
<comment type="caution">
    <text evidence="2">The sequence shown here is derived from an EMBL/GenBank/DDBJ whole genome shotgun (WGS) entry which is preliminary data.</text>
</comment>
<keyword evidence="1" id="KW-0812">Transmembrane</keyword>
<dbReference type="Proteomes" id="UP001059596">
    <property type="component" value="Unassembled WGS sequence"/>
</dbReference>
<organism evidence="2 3">
    <name type="scientific">Drosophila gunungcola</name>
    <name type="common">fruit fly</name>
    <dbReference type="NCBI Taxonomy" id="103775"/>
    <lineage>
        <taxon>Eukaryota</taxon>
        <taxon>Metazoa</taxon>
        <taxon>Ecdysozoa</taxon>
        <taxon>Arthropoda</taxon>
        <taxon>Hexapoda</taxon>
        <taxon>Insecta</taxon>
        <taxon>Pterygota</taxon>
        <taxon>Neoptera</taxon>
        <taxon>Endopterygota</taxon>
        <taxon>Diptera</taxon>
        <taxon>Brachycera</taxon>
        <taxon>Muscomorpha</taxon>
        <taxon>Ephydroidea</taxon>
        <taxon>Drosophilidae</taxon>
        <taxon>Drosophila</taxon>
        <taxon>Sophophora</taxon>
    </lineage>
</organism>
<accession>A0A9P9YAE3</accession>
<dbReference type="EMBL" id="JAMKOV010000287">
    <property type="protein sequence ID" value="KAI8033015.1"/>
    <property type="molecule type" value="Genomic_DNA"/>
</dbReference>
<proteinExistence type="predicted"/>
<evidence type="ECO:0000256" key="1">
    <source>
        <dbReference type="SAM" id="Phobius"/>
    </source>
</evidence>